<organism evidence="1 2">
    <name type="scientific">Peronosclerospora sorghi</name>
    <dbReference type="NCBI Taxonomy" id="230839"/>
    <lineage>
        <taxon>Eukaryota</taxon>
        <taxon>Sar</taxon>
        <taxon>Stramenopiles</taxon>
        <taxon>Oomycota</taxon>
        <taxon>Peronosporomycetes</taxon>
        <taxon>Peronosporales</taxon>
        <taxon>Peronosporaceae</taxon>
        <taxon>Peronosclerospora</taxon>
    </lineage>
</organism>
<dbReference type="Proteomes" id="UP001163321">
    <property type="component" value="Chromosome 8"/>
</dbReference>
<accession>A0ACC0VI70</accession>
<evidence type="ECO:0000313" key="1">
    <source>
        <dbReference type="EMBL" id="KAI9906190.1"/>
    </source>
</evidence>
<proteinExistence type="predicted"/>
<dbReference type="EMBL" id="CM047587">
    <property type="protein sequence ID" value="KAI9906190.1"/>
    <property type="molecule type" value="Genomic_DNA"/>
</dbReference>
<reference evidence="1 2" key="1">
    <citation type="journal article" date="2022" name="bioRxiv">
        <title>The genome of the oomycete Peronosclerospora sorghi, a cosmopolitan pathogen of maize and sorghum, is inflated with dispersed pseudogenes.</title>
        <authorList>
            <person name="Fletcher K."/>
            <person name="Martin F."/>
            <person name="Isakeit T."/>
            <person name="Cavanaugh K."/>
            <person name="Magill C."/>
            <person name="Michelmore R."/>
        </authorList>
    </citation>
    <scope>NUCLEOTIDE SEQUENCE [LARGE SCALE GENOMIC DNA]</scope>
    <source>
        <strain evidence="1">P6</strain>
    </source>
</reference>
<keyword evidence="2" id="KW-1185">Reference proteome</keyword>
<gene>
    <name evidence="1" type="ORF">PsorP6_002759</name>
</gene>
<comment type="caution">
    <text evidence="1">The sequence shown here is derived from an EMBL/GenBank/DDBJ whole genome shotgun (WGS) entry which is preliminary data.</text>
</comment>
<sequence length="610" mass="69991">MDGTRHNQARENQINGSFAMDFSSTFRRSKRSRIEDRSDSEEKESSVVMSEISEPLSRNSLCTNMSSTWTAESSTNPWRLPCDQTLVASQQYLNEQLQHVVVLSSVLSSGPENGTRKVLRNEDIDRDDVENVCTLDLSKIWNLLDVGAETQTQQQKTAERGLRNVLDLVNYLLYEREREIGHQNQLSEKLTKAEKQLERMKQIVRTLKSDLETAEQNSAQKENIFKAKEQALVTKKKTLLVEKKALEVHYARMSTFQLIAATIRRLQGVEAAYKAQLRRKDVDYARLRKSLQDVVARATKEKRGVVIEKPLNSVRERKKILINSESNESKLTKEIMENLERKRAELLFDNEALAKSYDTLQHHLESLTSHYKKTVRLFLAQKNLEGDAKELEEMASTPIDSFTPMPFNMASKEGIPQYISKSMEALSEKLRKLEDVISNELPSAEYRQDKEIIKRLRQKLEEAHGIIQEQDQLLQASLSAPVAAVRAGHQTRGRNVCIVGPRGSPDARAEEDMAHEKIELAMLRQNLQKERKLLHERAIKLDKDRIEFEISKRDQIFDRFEGKLSSTSDYASPQRNRLRRLLDSEELLSSVDSSVSGTYSISYRWHSNGG</sequence>
<name>A0ACC0VI70_9STRA</name>
<protein>
    <submittedName>
        <fullName evidence="1">Uncharacterized protein</fullName>
    </submittedName>
</protein>
<evidence type="ECO:0000313" key="2">
    <source>
        <dbReference type="Proteomes" id="UP001163321"/>
    </source>
</evidence>